<dbReference type="RefSeq" id="WP_058313830.1">
    <property type="nucleotide sequence ID" value="NZ_CYTO01000003.1"/>
</dbReference>
<dbReference type="AlphaFoldDB" id="A0A0P1IME4"/>
<proteinExistence type="predicted"/>
<protein>
    <submittedName>
        <fullName evidence="1">Sarcosine oxidase, gamma subunit family</fullName>
    </submittedName>
</protein>
<accession>A0A0P1IME4</accession>
<dbReference type="InterPro" id="IPR027266">
    <property type="entry name" value="TrmE/GcvT-like"/>
</dbReference>
<evidence type="ECO:0000313" key="1">
    <source>
        <dbReference type="EMBL" id="CUK24811.1"/>
    </source>
</evidence>
<dbReference type="Gene3D" id="3.30.70.1520">
    <property type="entry name" value="Heterotetrameric sarcosine oxidase"/>
    <property type="match status" value="1"/>
</dbReference>
<organism evidence="1 2">
    <name type="scientific">Cognatishimia activa</name>
    <dbReference type="NCBI Taxonomy" id="1715691"/>
    <lineage>
        <taxon>Bacteria</taxon>
        <taxon>Pseudomonadati</taxon>
        <taxon>Pseudomonadota</taxon>
        <taxon>Alphaproteobacteria</taxon>
        <taxon>Rhodobacterales</taxon>
        <taxon>Paracoccaceae</taxon>
        <taxon>Cognatishimia</taxon>
    </lineage>
</organism>
<dbReference type="Proteomes" id="UP000051184">
    <property type="component" value="Unassembled WGS sequence"/>
</dbReference>
<dbReference type="SUPFAM" id="SSF103025">
    <property type="entry name" value="Folate-binding domain"/>
    <property type="match status" value="1"/>
</dbReference>
<gene>
    <name evidence="1" type="ORF">TA5114_00597</name>
</gene>
<name>A0A0P1IME4_9RHOB</name>
<keyword evidence="2" id="KW-1185">Reference proteome</keyword>
<dbReference type="Gene3D" id="3.30.1360.120">
    <property type="entry name" value="Probable tRNA modification gtpase trme, domain 1"/>
    <property type="match status" value="1"/>
</dbReference>
<dbReference type="OrthoDB" id="7356349at2"/>
<reference evidence="2" key="1">
    <citation type="submission" date="2015-09" db="EMBL/GenBank/DDBJ databases">
        <authorList>
            <person name="Rodrigo-Torres Lidia"/>
            <person name="Arahal R.David."/>
        </authorList>
    </citation>
    <scope>NUCLEOTIDE SEQUENCE [LARGE SCALE GENOMIC DNA]</scope>
    <source>
        <strain evidence="2">CECT 5114</strain>
    </source>
</reference>
<evidence type="ECO:0000313" key="2">
    <source>
        <dbReference type="Proteomes" id="UP000051184"/>
    </source>
</evidence>
<sequence>MTNYRLSPRTAFGASEPMRATIGKATLTERPEFSIASVAVRAEQDGIAAKLTGGADVAVSELVQTDTRTVFWTGPNQWFVLDDHSAVEALAQTLKADLGASASVTEQNDGWVVFDLTGEDLDEVLERLCSINLSELARGRAQRTVIEHVGSFVLCLEQGRSYRLLCGRSFAPSFAHAIKEIMVSVNAQKTLLA</sequence>
<dbReference type="STRING" id="1715691.TA5113_00194"/>
<dbReference type="EMBL" id="CYUE01000003">
    <property type="protein sequence ID" value="CUK24811.1"/>
    <property type="molecule type" value="Genomic_DNA"/>
</dbReference>